<feature type="transmembrane region" description="Helical" evidence="1">
    <location>
        <begin position="7"/>
        <end position="30"/>
    </location>
</feature>
<name>A3XJ11_LEEBM</name>
<proteinExistence type="predicted"/>
<keyword evidence="1" id="KW-0472">Membrane</keyword>
<protein>
    <submittedName>
        <fullName evidence="3">TraM-like protein</fullName>
    </submittedName>
</protein>
<keyword evidence="1" id="KW-0812">Transmembrane</keyword>
<dbReference type="EMBL" id="AANC01000002">
    <property type="protein sequence ID" value="EAQ50464.1"/>
    <property type="molecule type" value="Genomic_DNA"/>
</dbReference>
<gene>
    <name evidence="3" type="ORF">MED217_05512</name>
</gene>
<keyword evidence="4" id="KW-1185">Reference proteome</keyword>
<keyword evidence="1" id="KW-1133">Transmembrane helix</keyword>
<dbReference type="OrthoDB" id="1409065at2"/>
<reference evidence="3 4" key="1">
    <citation type="journal article" date="2007" name="Nature">
        <title>Light stimulates growth of proteorhodopsin-containing marine Flavobacteria.</title>
        <authorList>
            <person name="Gomez-Consarnau L."/>
            <person name="Gonzalez J.M."/>
            <person name="Coll-Llado M."/>
            <person name="Gourdon P."/>
            <person name="Pascher T."/>
            <person name="Neutze R."/>
            <person name="Pedros-Alio C."/>
            <person name="Pinhassi J."/>
        </authorList>
    </citation>
    <scope>NUCLEOTIDE SEQUENCE [LARGE SCALE GENOMIC DNA]</scope>
    <source>
        <strain evidence="3 4">MED217</strain>
    </source>
</reference>
<dbReference type="eggNOG" id="ENOG502Z8I7">
    <property type="taxonomic scope" value="Bacteria"/>
</dbReference>
<feature type="domain" description="Conjugative transposon TraM C-terminal" evidence="2">
    <location>
        <begin position="175"/>
        <end position="306"/>
    </location>
</feature>
<dbReference type="Proteomes" id="UP000001601">
    <property type="component" value="Unassembled WGS sequence"/>
</dbReference>
<dbReference type="RefSeq" id="WP_009779488.1">
    <property type="nucleotide sequence ID" value="NZ_CH672395.1"/>
</dbReference>
<evidence type="ECO:0000256" key="1">
    <source>
        <dbReference type="SAM" id="Phobius"/>
    </source>
</evidence>
<evidence type="ECO:0000313" key="3">
    <source>
        <dbReference type="EMBL" id="EAQ50464.1"/>
    </source>
</evidence>
<dbReference type="HOGENOM" id="CLU_882175_0_0_10"/>
<dbReference type="InterPro" id="IPR055407">
    <property type="entry name" value="TraM_C"/>
</dbReference>
<organism evidence="3 4">
    <name type="scientific">Leeuwenhoekiella blandensis (strain CECT 7118 / CCUG 51940 / KCTC 22103 / MED217)</name>
    <name type="common">Flavobacterium sp. (strain MED217)</name>
    <dbReference type="NCBI Taxonomy" id="398720"/>
    <lineage>
        <taxon>Bacteria</taxon>
        <taxon>Pseudomonadati</taxon>
        <taxon>Bacteroidota</taxon>
        <taxon>Flavobacteriia</taxon>
        <taxon>Flavobacteriales</taxon>
        <taxon>Flavobacteriaceae</taxon>
        <taxon>Leeuwenhoekiella</taxon>
    </lineage>
</organism>
<accession>A3XJ11</accession>
<dbReference type="Pfam" id="PF12508">
    <property type="entry name" value="Transposon_TraM"/>
    <property type="match status" value="1"/>
</dbReference>
<dbReference type="STRING" id="398720.MED217_05512"/>
<sequence>MKVEKNKIVFVAVLAVIFIFLISYSIMVMGDDDSENESLQQTLVPDLEEDQKEYESKLDAINDLKEVRETNAPSIYDEKLIDSLGFYDPDLPEREKERIVDSIYDAGKIKYSEKRYQNLGQRRAVQQTVPKVDSAEVKREQKIEAKELGLEHQLFFAAAPKPNEVSIIGNTDETIYVVVDGDQIVQTNTRLRMRLTKAATINGKLMPKNTPIFGFISFQPNRALIEIENIKHHPTKLKAFDLQDGSEGIYVENNFREEATREVLDDVIGDINIPSVPQVGGLTQVFRRSNRRVKVTVLNNYRLILKPKL</sequence>
<dbReference type="AlphaFoldDB" id="A3XJ11"/>
<evidence type="ECO:0000313" key="4">
    <source>
        <dbReference type="Proteomes" id="UP000001601"/>
    </source>
</evidence>
<comment type="caution">
    <text evidence="3">The sequence shown here is derived from an EMBL/GenBank/DDBJ whole genome shotgun (WGS) entry which is preliminary data.</text>
</comment>
<evidence type="ECO:0000259" key="2">
    <source>
        <dbReference type="Pfam" id="PF12508"/>
    </source>
</evidence>